<feature type="domain" description="HTH cro/C1-type" evidence="2">
    <location>
        <begin position="11"/>
        <end position="72"/>
    </location>
</feature>
<gene>
    <name evidence="3" type="ordered locus">MICA_1849</name>
</gene>
<dbReference type="STRING" id="856793.MICA_1849"/>
<proteinExistence type="predicted"/>
<protein>
    <submittedName>
        <fullName evidence="3">Peptidase S24</fullName>
    </submittedName>
</protein>
<dbReference type="HOGENOM" id="CLU_107980_0_0_5"/>
<dbReference type="InterPro" id="IPR001387">
    <property type="entry name" value="Cro/C1-type_HTH"/>
</dbReference>
<feature type="region of interest" description="Disordered" evidence="1">
    <location>
        <begin position="31"/>
        <end position="51"/>
    </location>
</feature>
<dbReference type="RefSeq" id="WP_014103383.1">
    <property type="nucleotide sequence ID" value="NC_016026.1"/>
</dbReference>
<dbReference type="eggNOG" id="COG2932">
    <property type="taxonomic scope" value="Bacteria"/>
</dbReference>
<keyword evidence="4" id="KW-1185">Reference proteome</keyword>
<dbReference type="Pfam" id="PF13443">
    <property type="entry name" value="HTH_26"/>
    <property type="match status" value="1"/>
</dbReference>
<evidence type="ECO:0000256" key="1">
    <source>
        <dbReference type="SAM" id="MobiDB-lite"/>
    </source>
</evidence>
<sequence length="214" mass="22827">MFTHDQIWTAIDRLAKDRGYSASGLARQAGLDPTSFNRSKRVSPSGKPRWPSTESIAKILSVTACAVGDFLSMGGIEATGKAAASVPLLDLATLAGGRNPTGTREKGNKDKDKIAPARIAASAAHYGPACFATHIDDKRFEPLFRKGADLLIDADCEMTAGDRVLLFSRRDGLVCGVVKTVQKNGWDLTLPGNEQKTITAADTAWIGRIVLATQ</sequence>
<dbReference type="EMBL" id="CP002382">
    <property type="protein sequence ID" value="AEP10160.1"/>
    <property type="molecule type" value="Genomic_DNA"/>
</dbReference>
<name>G2KM66_MICAA</name>
<evidence type="ECO:0000313" key="3">
    <source>
        <dbReference type="EMBL" id="AEP10160.1"/>
    </source>
</evidence>
<evidence type="ECO:0000259" key="2">
    <source>
        <dbReference type="Pfam" id="PF13443"/>
    </source>
</evidence>
<dbReference type="Proteomes" id="UP000009286">
    <property type="component" value="Chromosome"/>
</dbReference>
<evidence type="ECO:0000313" key="4">
    <source>
        <dbReference type="Proteomes" id="UP000009286"/>
    </source>
</evidence>
<accession>G2KM66</accession>
<organism evidence="3 4">
    <name type="scientific">Micavibrio aeruginosavorus (strain ARL-13)</name>
    <dbReference type="NCBI Taxonomy" id="856793"/>
    <lineage>
        <taxon>Bacteria</taxon>
        <taxon>Pseudomonadati</taxon>
        <taxon>Bdellovibrionota</taxon>
        <taxon>Bdellovibrionia</taxon>
        <taxon>Bdellovibrionales</taxon>
        <taxon>Pseudobdellovibrionaceae</taxon>
        <taxon>Micavibrio</taxon>
    </lineage>
</organism>
<reference evidence="3 4" key="1">
    <citation type="journal article" date="2011" name="BMC Genomics">
        <title>Genomic insights into an obligate epibiotic bacterial predator: Micavibrio aeruginosavorus ARL-13.</title>
        <authorList>
            <person name="Wang Z."/>
            <person name="Kadouri D."/>
            <person name="Wu M."/>
        </authorList>
    </citation>
    <scope>NUCLEOTIDE SEQUENCE [LARGE SCALE GENOMIC DNA]</scope>
    <source>
        <strain evidence="3 4">ARL-13</strain>
    </source>
</reference>
<dbReference type="OrthoDB" id="9792157at2"/>
<dbReference type="KEGG" id="mai:MICA_1849"/>
<dbReference type="AlphaFoldDB" id="G2KM66"/>